<dbReference type="EMBL" id="CP053587">
    <property type="protein sequence ID" value="WNZ27778.1"/>
    <property type="molecule type" value="Genomic_DNA"/>
</dbReference>
<organism evidence="1">
    <name type="scientific">Leptolyngbya sp. NK1-12</name>
    <dbReference type="NCBI Taxonomy" id="2547451"/>
    <lineage>
        <taxon>Bacteria</taxon>
        <taxon>Bacillati</taxon>
        <taxon>Cyanobacteriota</taxon>
        <taxon>Cyanophyceae</taxon>
        <taxon>Leptolyngbyales</taxon>
        <taxon>Leptolyngbyaceae</taxon>
        <taxon>Leptolyngbya group</taxon>
        <taxon>Leptolyngbya</taxon>
    </lineage>
</organism>
<proteinExistence type="predicted"/>
<evidence type="ECO:0008006" key="2">
    <source>
        <dbReference type="Google" id="ProtNLM"/>
    </source>
</evidence>
<dbReference type="RefSeq" id="WP_316436252.1">
    <property type="nucleotide sequence ID" value="NZ_CP053587.1"/>
</dbReference>
<name>A0AA96WLM1_9CYAN</name>
<gene>
    <name evidence="1" type="ORF">HJG54_33630</name>
</gene>
<protein>
    <recommendedName>
        <fullName evidence="2">Cytochrome c domain-containing protein</fullName>
    </recommendedName>
</protein>
<accession>A0AA96WLM1</accession>
<sequence length="278" mass="29831">MRLRVVIILVALLGLAGFLGYQMELALPAKPPDLNATYTPLTHSAPRGIGSYDVLGQVISKAEAEQLLQTEAGREHLSPENGAVEITEDLLELGRRTFYQETFGNDVLFTDVVGILDGPLGISKLAKSILALKGQPTSNLQVTLDEEVKLGNRTFPAGTMINTGLDVAEGSLVPLGLVNHFDHGKLRVGITCALCHATVNEQTGRVIEGATNTDINLGMLLAMAANSAVLFRQTDVKPTEIPADGQTYLNSEGEMAQLPDPQLMEDTVDEAFLSLIIR</sequence>
<reference evidence="1" key="1">
    <citation type="submission" date="2020-05" db="EMBL/GenBank/DDBJ databases">
        <authorList>
            <person name="Zhu T."/>
            <person name="Keshari N."/>
            <person name="Lu X."/>
        </authorList>
    </citation>
    <scope>NUCLEOTIDE SEQUENCE</scope>
    <source>
        <strain evidence="1">NK1-12</strain>
    </source>
</reference>
<dbReference type="AlphaFoldDB" id="A0AA96WLM1"/>
<evidence type="ECO:0000313" key="1">
    <source>
        <dbReference type="EMBL" id="WNZ27778.1"/>
    </source>
</evidence>